<dbReference type="Gene3D" id="3.40.47.10">
    <property type="match status" value="1"/>
</dbReference>
<dbReference type="Pfam" id="PF00698">
    <property type="entry name" value="Acyl_transf_1"/>
    <property type="match status" value="1"/>
</dbReference>
<dbReference type="InterPro" id="IPR049551">
    <property type="entry name" value="PKS_DH_C"/>
</dbReference>
<feature type="active site" description="Proton acceptor; for dehydratase activity" evidence="7">
    <location>
        <position position="1045"/>
    </location>
</feature>
<dbReference type="SUPFAM" id="SSF55048">
    <property type="entry name" value="Probable ACP-binding domain of malonyl-CoA ACP transacylase"/>
    <property type="match status" value="1"/>
</dbReference>
<dbReference type="InterPro" id="IPR050091">
    <property type="entry name" value="PKS_NRPS_Biosynth_Enz"/>
</dbReference>
<dbReference type="PROSITE" id="PS52004">
    <property type="entry name" value="KS3_2"/>
    <property type="match status" value="1"/>
</dbReference>
<dbReference type="InterPro" id="IPR042104">
    <property type="entry name" value="PKS_dehydratase_sf"/>
</dbReference>
<dbReference type="InterPro" id="IPR036291">
    <property type="entry name" value="NAD(P)-bd_dom_sf"/>
</dbReference>
<dbReference type="InterPro" id="IPR020807">
    <property type="entry name" value="PKS_DH"/>
</dbReference>
<accession>A0AAN6RGA7</accession>
<dbReference type="Gene3D" id="3.90.180.10">
    <property type="entry name" value="Medium-chain alcohol dehydrogenases, catalytic domain"/>
    <property type="match status" value="1"/>
</dbReference>
<dbReference type="Pfam" id="PF14765">
    <property type="entry name" value="PS-DH"/>
    <property type="match status" value="1"/>
</dbReference>
<evidence type="ECO:0000256" key="4">
    <source>
        <dbReference type="ARBA" id="ARBA00022857"/>
    </source>
</evidence>
<dbReference type="PROSITE" id="PS52019">
    <property type="entry name" value="PKS_MFAS_DH"/>
    <property type="match status" value="1"/>
</dbReference>
<keyword evidence="3" id="KW-0808">Transferase</keyword>
<dbReference type="InterPro" id="IPR016036">
    <property type="entry name" value="Malonyl_transacylase_ACP-bd"/>
</dbReference>
<dbReference type="InterPro" id="IPR020843">
    <property type="entry name" value="ER"/>
</dbReference>
<dbReference type="SUPFAM" id="SSF51735">
    <property type="entry name" value="NAD(P)-binding Rossmann-fold domains"/>
    <property type="match status" value="2"/>
</dbReference>
<dbReference type="InterPro" id="IPR056501">
    <property type="entry name" value="NAD-bd_HRPKS_sdrA"/>
</dbReference>
<dbReference type="PANTHER" id="PTHR43775:SF18">
    <property type="entry name" value="ENZYME, PUTATIVE (JCVI)-RELATED"/>
    <property type="match status" value="1"/>
</dbReference>
<dbReference type="InterPro" id="IPR016035">
    <property type="entry name" value="Acyl_Trfase/lysoPLipase"/>
</dbReference>
<dbReference type="PANTHER" id="PTHR43775">
    <property type="entry name" value="FATTY ACID SYNTHASE"/>
    <property type="match status" value="1"/>
</dbReference>
<dbReference type="InterPro" id="IPR001227">
    <property type="entry name" value="Ac_transferase_dom_sf"/>
</dbReference>
<evidence type="ECO:0000313" key="12">
    <source>
        <dbReference type="EMBL" id="KAK3208386.1"/>
    </source>
</evidence>
<dbReference type="Pfam" id="PF02801">
    <property type="entry name" value="Ketoacyl-synt_C"/>
    <property type="match status" value="1"/>
</dbReference>
<feature type="compositionally biased region" description="Low complexity" evidence="8">
    <location>
        <begin position="1"/>
        <end position="16"/>
    </location>
</feature>
<keyword evidence="2" id="KW-0597">Phosphoprotein</keyword>
<dbReference type="InterPro" id="IPR049900">
    <property type="entry name" value="PKS_mFAS_DH"/>
</dbReference>
<dbReference type="SMART" id="SM00826">
    <property type="entry name" value="PKS_DH"/>
    <property type="match status" value="1"/>
</dbReference>
<keyword evidence="6" id="KW-0012">Acyltransferase</keyword>
<dbReference type="InterPro" id="IPR014043">
    <property type="entry name" value="Acyl_transferase_dom"/>
</dbReference>
<dbReference type="InterPro" id="IPR029063">
    <property type="entry name" value="SAM-dependent_MTases_sf"/>
</dbReference>
<dbReference type="Pfam" id="PF21089">
    <property type="entry name" value="PKS_DH_N"/>
    <property type="match status" value="1"/>
</dbReference>
<dbReference type="InterPro" id="IPR013154">
    <property type="entry name" value="ADH-like_N"/>
</dbReference>
<dbReference type="InterPro" id="IPR049552">
    <property type="entry name" value="PKS_DH_N"/>
</dbReference>
<dbReference type="InterPro" id="IPR016039">
    <property type="entry name" value="Thiolase-like"/>
</dbReference>
<feature type="compositionally biased region" description="Polar residues" evidence="8">
    <location>
        <begin position="72"/>
        <end position="88"/>
    </location>
</feature>
<dbReference type="Pfam" id="PF08659">
    <property type="entry name" value="KR"/>
    <property type="match status" value="1"/>
</dbReference>
<dbReference type="InterPro" id="IPR014031">
    <property type="entry name" value="Ketoacyl_synth_C"/>
</dbReference>
<dbReference type="GO" id="GO:0016491">
    <property type="term" value="F:oxidoreductase activity"/>
    <property type="evidence" value="ECO:0007669"/>
    <property type="project" value="InterPro"/>
</dbReference>
<keyword evidence="13" id="KW-1185">Reference proteome</keyword>
<evidence type="ECO:0000256" key="3">
    <source>
        <dbReference type="ARBA" id="ARBA00022679"/>
    </source>
</evidence>
<dbReference type="SMART" id="SM00822">
    <property type="entry name" value="PKS_KR"/>
    <property type="match status" value="1"/>
</dbReference>
<evidence type="ECO:0000259" key="11">
    <source>
        <dbReference type="PROSITE" id="PS52019"/>
    </source>
</evidence>
<dbReference type="Gene3D" id="3.40.50.720">
    <property type="entry name" value="NAD(P)-binding Rossmann-like Domain"/>
    <property type="match status" value="2"/>
</dbReference>
<dbReference type="Pfam" id="PF16197">
    <property type="entry name" value="KAsynt_C_assoc"/>
    <property type="match status" value="1"/>
</dbReference>
<dbReference type="FunFam" id="3.40.50.720:FF:000209">
    <property type="entry name" value="Polyketide synthase Pks12"/>
    <property type="match status" value="1"/>
</dbReference>
<dbReference type="Pfam" id="PF13602">
    <property type="entry name" value="ADH_zinc_N_2"/>
    <property type="match status" value="1"/>
</dbReference>
<dbReference type="CDD" id="cd05195">
    <property type="entry name" value="enoyl_red"/>
    <property type="match status" value="1"/>
</dbReference>
<keyword evidence="5" id="KW-0511">Multifunctional enzyme</keyword>
<sequence>MSVSNTNGANGMNGTTISNAPDASGSRPINGSGLNGADAGHLGTESNGLAHPNGTASNGIASHLNGYAHPNGTVQNDHGVNGHSLNGDRSSGVSNAYVQEPVAVVSMACRLPDSCSNPHLFWQFLSEGKIAMNTPPGTRFSLSTHYDGSLKAQTMASPGGMFLQNVDPRDLDAQFFKLSGIEATSMDPQQRQLLEVVYEGLENGGVTLDGISGKSVGCFVSSFAVDYGDIQARDPENRASATVVGVGRAMLSNRISHFLNIKGPSMTIDTACSGALIGLDLAMRYLQTREIGSAIVAGANLYCSPEHVMDHYMGANGAASLSGKCHTFDSKADGYIKAEAVNMVYLKRLDDAIRDKDPIRAIIRGTATNSDGWTAGIASPNPEAQSAAIRQAYKNAGITNLADTSYVEFHGTGTRVGDSLEANGVATVFAPTRVAEKPLRIGSVKSNIGHSEPAAGLSGLLKTVLSLEKGIIPGNPTFIDPSPKIDFKQLRIRVSRYATPWPKVPFKRASINSFGYGGSNAHVVVDEAGALGSHHVSSYVSEDDDDLFEESNSVEKPHLLLFSANNEKSLAGQLEGLDKHLSDPAVGVKLRDVAYTMGDRRSRHYNRGFTITSDSQLDVHSFVQGRVGEGQPKLGFVFTGQGAQWPEMGKELVQGFPIAANTVRHLDQVLQRAYDPPSWTLYDELVKPRSAEHMRLPEISQPLVTALQLAILALFDVANIKCQGVVGHSSGEIAAAVAAGHLTPEQAILIAYYRGKATSKAKYETPVGMLAAGLGPDAVVPYLNGTTVTVACINSDKSVTLSGYKSELGEVEKKLKDDGLFARLLLVDAAYHSKHMNLVAGDYQNLLEKHVDWHHHHPLGKFVTMFSSTTGKTVETPPGPEYWVKNMVSPVLFGPAARNLLTLPERSVDVLIEIGPSNALSGPINQVKKAVSSEVEYVSAWKRGSEAVHTLLESVGKLFIKGCPVRLAPICEDESGPPMFISDLPNYSWDHSTKYWHESESSKDWRFRKFPHHDLLGSKMLGVPWAKPTWKNTLRLSDVTWMRDHTLGENVIFPAAAYIGMAMEAMYQKTIATGRLAEGTPVNAVTYKLRDVSFPRMLTLDEGSPTIIQLSLTPCYSTKESWHEFVISSIANDGVHEEHSAGLVSIGSAVPRVATNADIEPLKHAVPGSVWYKSMRQVGYMFGPAFQPCQQIEAQADARHCRAIIRLGAPDSSHQQNDYIMHPAAIDGCLQIATVALNRGHRSDIDTLMPPRLIDELIIFPQELPRLKSQGDETRAVVASEAMWGGVGRPDDNKRYVSDIRAYNEDSHQMVFHLQGLRYHAINASVARPHAFTQVVWNKDVEFLSPQQMSNVLSDDGTHSLQRVAKVAAIIAHKRPTAKILELALGENQKGGYSVWLEQVRAQAGPIASGCEYSLSLPSEKDGLDARERYAYESNIQYSVHDLEKPFDSGDKFDLIVVTLSEVTADLGDLLSEASKILTESGYLVVLSDPEIAFPSLNLPDLARIPNIAGTYTPSIVYLGTRTVKHSEAAPTGDRIHIVRFGDIPRGAIDMARKVLSDDGWDVVERTLPFDKVPAKSTVLVMDEMFYPLMTDISDAQFEGLRSLVEEKECRILWVTMGSQMKVTRPELGLMYGASRSFVAEYPRTVFLCLDVESNTSTASFHSIATLSKHIGTIESVGKVDNEFVERAGVIHVNRLIGDDEVNKAEKDSKEGAKLQDTILHGHSSTIRLISERAGTLDTLVHAEVEVPPLEDDEVEIEVHAAGMNFKDLANAMGFVPANEHLFGLECTGIVTEIGKDVETVKPGDRVLLVRRDGGCFANRVRNRWLAVYKLPDSISFEDGTTFGIAVHTAVYGLVTLANVQRGQSVLIHSASGGVGLAAIDLCRYLGAEVYATVGNDTKIDFLVEHYGVARDRIFPSRSTTFAAKLLEATGGRGVDVCLNSLTGDMLHESWRCIAENGTLIEIGKKDLIDRNTLSMEPFDRNCSYRALDLSRKSISDEATRRVGELIMGLVHQGHLRPLHVCKVFPFEETVEAFRFMQRGRQIGKVVISYEQSQKVKVPVRPKTPKLQLRPDCSYLIAGGFKGLNSCLAVYLARNGAKNIVTISRSGYNDERSQKTIYDCNTLGCTVDLITGDLTNLDDVRRAFTTASKPIAGIIQGAMILRDRMFTSMTPEEFRLPTHPKVAGTLNLHRAAEEQGRPLDFFTLLSSVSGLLGQMGQSNYAAANLFLDNFAAWRIQQGLTACSINLGPVEDVGFLVDKDATNRRFESQGWQMIDESLLYRIIRASILQQTHKFNAASYGILGTGIMPGAPFFEPLHRFSGLRPAAGSAAAAGGSDTGNAGASAATKVAMLKNAAKGGVERSTLLAAAIEVMNGVLMRGLGMKESLDTSRPLADYGVDSLVAVEMRNWAWAELSVEMSVLEVVGARTLTSLCEALLKKLVG</sequence>
<name>A0AAN6RGA7_9PLEO</name>
<feature type="domain" description="Ketosynthase family 3 (KS3)" evidence="10">
    <location>
        <begin position="99"/>
        <end position="527"/>
    </location>
</feature>
<evidence type="ECO:0008006" key="14">
    <source>
        <dbReference type="Google" id="ProtNLM"/>
    </source>
</evidence>
<evidence type="ECO:0000256" key="6">
    <source>
        <dbReference type="ARBA" id="ARBA00023315"/>
    </source>
</evidence>
<dbReference type="EMBL" id="WVTA01000007">
    <property type="protein sequence ID" value="KAK3208386.1"/>
    <property type="molecule type" value="Genomic_DNA"/>
</dbReference>
<dbReference type="GO" id="GO:0030639">
    <property type="term" value="P:polyketide biosynthetic process"/>
    <property type="evidence" value="ECO:0007669"/>
    <property type="project" value="UniProtKB-ARBA"/>
</dbReference>
<dbReference type="Gene3D" id="3.10.129.110">
    <property type="entry name" value="Polyketide synthase dehydratase"/>
    <property type="match status" value="1"/>
</dbReference>
<dbReference type="CDD" id="cd00833">
    <property type="entry name" value="PKS"/>
    <property type="match status" value="1"/>
</dbReference>
<keyword evidence="1" id="KW-0596">Phosphopantetheine</keyword>
<dbReference type="GO" id="GO:0031177">
    <property type="term" value="F:phosphopantetheine binding"/>
    <property type="evidence" value="ECO:0007669"/>
    <property type="project" value="InterPro"/>
</dbReference>
<evidence type="ECO:0000259" key="10">
    <source>
        <dbReference type="PROSITE" id="PS52004"/>
    </source>
</evidence>
<dbReference type="SUPFAM" id="SSF53901">
    <property type="entry name" value="Thiolase-like"/>
    <property type="match status" value="1"/>
</dbReference>
<evidence type="ECO:0000259" key="9">
    <source>
        <dbReference type="PROSITE" id="PS50075"/>
    </source>
</evidence>
<dbReference type="Pfam" id="PF00550">
    <property type="entry name" value="PP-binding"/>
    <property type="match status" value="1"/>
</dbReference>
<dbReference type="PROSITE" id="PS00012">
    <property type="entry name" value="PHOSPHOPANTETHEINE"/>
    <property type="match status" value="1"/>
</dbReference>
<evidence type="ECO:0000256" key="1">
    <source>
        <dbReference type="ARBA" id="ARBA00022450"/>
    </source>
</evidence>
<dbReference type="InterPro" id="IPR006162">
    <property type="entry name" value="Ppantetheine_attach_site"/>
</dbReference>
<feature type="region of interest" description="Disordered" evidence="8">
    <location>
        <begin position="1"/>
        <end position="88"/>
    </location>
</feature>
<dbReference type="SUPFAM" id="SSF53335">
    <property type="entry name" value="S-adenosyl-L-methionine-dependent methyltransferases"/>
    <property type="match status" value="1"/>
</dbReference>
<dbReference type="InterPro" id="IPR011032">
    <property type="entry name" value="GroES-like_sf"/>
</dbReference>
<evidence type="ECO:0000256" key="5">
    <source>
        <dbReference type="ARBA" id="ARBA00023268"/>
    </source>
</evidence>
<dbReference type="Gene3D" id="1.10.1200.10">
    <property type="entry name" value="ACP-like"/>
    <property type="match status" value="1"/>
</dbReference>
<dbReference type="InterPro" id="IPR036736">
    <property type="entry name" value="ACP-like_sf"/>
</dbReference>
<protein>
    <recommendedName>
        <fullName evidence="14">Polyketide synthase</fullName>
    </recommendedName>
</protein>
<dbReference type="Gene3D" id="3.40.50.150">
    <property type="entry name" value="Vaccinia Virus protein VP39"/>
    <property type="match status" value="1"/>
</dbReference>
<dbReference type="GO" id="GO:0006633">
    <property type="term" value="P:fatty acid biosynthetic process"/>
    <property type="evidence" value="ECO:0007669"/>
    <property type="project" value="TreeGrafter"/>
</dbReference>
<proteinExistence type="predicted"/>
<dbReference type="InterPro" id="IPR020841">
    <property type="entry name" value="PKS_Beta-ketoAc_synthase_dom"/>
</dbReference>
<dbReference type="Pfam" id="PF00109">
    <property type="entry name" value="ketoacyl-synt"/>
    <property type="match status" value="1"/>
</dbReference>
<keyword evidence="4" id="KW-0521">NADP</keyword>
<feature type="region of interest" description="N-terminal hotdog fold" evidence="7">
    <location>
        <begin position="1013"/>
        <end position="1151"/>
    </location>
</feature>
<dbReference type="Pfam" id="PF23114">
    <property type="entry name" value="NAD-bd_HRPKS_sdrA"/>
    <property type="match status" value="1"/>
</dbReference>
<dbReference type="SMART" id="SM00825">
    <property type="entry name" value="PKS_KS"/>
    <property type="match status" value="1"/>
</dbReference>
<evidence type="ECO:0000256" key="7">
    <source>
        <dbReference type="PROSITE-ProRule" id="PRU01363"/>
    </source>
</evidence>
<feature type="domain" description="Carrier" evidence="9">
    <location>
        <begin position="2358"/>
        <end position="2438"/>
    </location>
</feature>
<dbReference type="InterPro" id="IPR009081">
    <property type="entry name" value="PP-bd_ACP"/>
</dbReference>
<dbReference type="Proteomes" id="UP001280581">
    <property type="component" value="Unassembled WGS sequence"/>
</dbReference>
<evidence type="ECO:0000256" key="8">
    <source>
        <dbReference type="SAM" id="MobiDB-lite"/>
    </source>
</evidence>
<dbReference type="SMART" id="SM00823">
    <property type="entry name" value="PKS_PP"/>
    <property type="match status" value="1"/>
</dbReference>
<dbReference type="SMART" id="SM00829">
    <property type="entry name" value="PKS_ER"/>
    <property type="match status" value="1"/>
</dbReference>
<feature type="active site" description="Proton donor; for dehydratase activity" evidence="7">
    <location>
        <position position="1227"/>
    </location>
</feature>
<dbReference type="InterPro" id="IPR057326">
    <property type="entry name" value="KR_dom"/>
</dbReference>
<evidence type="ECO:0000256" key="2">
    <source>
        <dbReference type="ARBA" id="ARBA00022553"/>
    </source>
</evidence>
<dbReference type="Gene3D" id="3.40.366.10">
    <property type="entry name" value="Malonyl-Coenzyme A Acyl Carrier Protein, domain 2"/>
    <property type="match status" value="1"/>
</dbReference>
<dbReference type="InterPro" id="IPR013968">
    <property type="entry name" value="PKS_KR"/>
</dbReference>
<gene>
    <name evidence="12" type="ORF">GRF29_77g531463</name>
</gene>
<dbReference type="SUPFAM" id="SSF52151">
    <property type="entry name" value="FabD/lysophospholipase-like"/>
    <property type="match status" value="1"/>
</dbReference>
<organism evidence="12 13">
    <name type="scientific">Pseudopithomyces chartarum</name>
    <dbReference type="NCBI Taxonomy" id="1892770"/>
    <lineage>
        <taxon>Eukaryota</taxon>
        <taxon>Fungi</taxon>
        <taxon>Dikarya</taxon>
        <taxon>Ascomycota</taxon>
        <taxon>Pezizomycotina</taxon>
        <taxon>Dothideomycetes</taxon>
        <taxon>Pleosporomycetidae</taxon>
        <taxon>Pleosporales</taxon>
        <taxon>Massarineae</taxon>
        <taxon>Didymosphaeriaceae</taxon>
        <taxon>Pseudopithomyces</taxon>
    </lineage>
</organism>
<feature type="region of interest" description="C-terminal hotdog fold" evidence="7">
    <location>
        <begin position="1163"/>
        <end position="1328"/>
    </location>
</feature>
<dbReference type="InterPro" id="IPR020806">
    <property type="entry name" value="PKS_PP-bd"/>
</dbReference>
<dbReference type="Pfam" id="PF08240">
    <property type="entry name" value="ADH_N"/>
    <property type="match status" value="1"/>
</dbReference>
<dbReference type="SUPFAM" id="SSF47336">
    <property type="entry name" value="ACP-like"/>
    <property type="match status" value="1"/>
</dbReference>
<feature type="domain" description="PKS/mFAS DH" evidence="11">
    <location>
        <begin position="1013"/>
        <end position="1328"/>
    </location>
</feature>
<dbReference type="GO" id="GO:1901336">
    <property type="term" value="P:lactone biosynthetic process"/>
    <property type="evidence" value="ECO:0007669"/>
    <property type="project" value="UniProtKB-ARBA"/>
</dbReference>
<reference evidence="12 13" key="1">
    <citation type="submission" date="2021-02" db="EMBL/GenBank/DDBJ databases">
        <title>Genome assembly of Pseudopithomyces chartarum.</title>
        <authorList>
            <person name="Jauregui R."/>
            <person name="Singh J."/>
            <person name="Voisey C."/>
        </authorList>
    </citation>
    <scope>NUCLEOTIDE SEQUENCE [LARGE SCALE GENOMIC DNA]</scope>
    <source>
        <strain evidence="12 13">AGR01</strain>
    </source>
</reference>
<comment type="caution">
    <text evidence="12">The sequence shown here is derived from an EMBL/GenBank/DDBJ whole genome shotgun (WGS) entry which is preliminary data.</text>
</comment>
<dbReference type="SUPFAM" id="SSF50129">
    <property type="entry name" value="GroES-like"/>
    <property type="match status" value="1"/>
</dbReference>
<dbReference type="SMART" id="SM00827">
    <property type="entry name" value="PKS_AT"/>
    <property type="match status" value="1"/>
</dbReference>
<dbReference type="InterPro" id="IPR032821">
    <property type="entry name" value="PKS_assoc"/>
</dbReference>
<dbReference type="InterPro" id="IPR014030">
    <property type="entry name" value="Ketoacyl_synth_N"/>
</dbReference>
<evidence type="ECO:0000313" key="13">
    <source>
        <dbReference type="Proteomes" id="UP001280581"/>
    </source>
</evidence>
<dbReference type="PROSITE" id="PS50075">
    <property type="entry name" value="CARRIER"/>
    <property type="match status" value="1"/>
</dbReference>
<dbReference type="GO" id="GO:0004312">
    <property type="term" value="F:fatty acid synthase activity"/>
    <property type="evidence" value="ECO:0007669"/>
    <property type="project" value="TreeGrafter"/>
</dbReference>